<gene>
    <name evidence="2" type="ORF">BJP25_26360</name>
</gene>
<evidence type="ECO:0000259" key="1">
    <source>
        <dbReference type="PROSITE" id="PS51819"/>
    </source>
</evidence>
<organism evidence="2 3">
    <name type="scientific">Actinokineospora bangkokensis</name>
    <dbReference type="NCBI Taxonomy" id="1193682"/>
    <lineage>
        <taxon>Bacteria</taxon>
        <taxon>Bacillati</taxon>
        <taxon>Actinomycetota</taxon>
        <taxon>Actinomycetes</taxon>
        <taxon>Pseudonocardiales</taxon>
        <taxon>Pseudonocardiaceae</taxon>
        <taxon>Actinokineospora</taxon>
    </lineage>
</organism>
<comment type="caution">
    <text evidence="2">The sequence shown here is derived from an EMBL/GenBank/DDBJ whole genome shotgun (WGS) entry which is preliminary data.</text>
</comment>
<dbReference type="Proteomes" id="UP000186040">
    <property type="component" value="Unassembled WGS sequence"/>
</dbReference>
<dbReference type="AlphaFoldDB" id="A0A1Q9LHI0"/>
<protein>
    <recommendedName>
        <fullName evidence="1">VOC domain-containing protein</fullName>
    </recommendedName>
</protein>
<dbReference type="STRING" id="1193682.BJP25_26360"/>
<proteinExistence type="predicted"/>
<accession>A0A1Q9LHI0</accession>
<dbReference type="InterPro" id="IPR029068">
    <property type="entry name" value="Glyas_Bleomycin-R_OHBP_Dase"/>
</dbReference>
<feature type="domain" description="VOC" evidence="1">
    <location>
        <begin position="4"/>
        <end position="122"/>
    </location>
</feature>
<name>A0A1Q9LHI0_9PSEU</name>
<dbReference type="Gene3D" id="3.30.720.110">
    <property type="match status" value="1"/>
</dbReference>
<dbReference type="EMBL" id="MKQR01000022">
    <property type="protein sequence ID" value="OLR91502.1"/>
    <property type="molecule type" value="Genomic_DNA"/>
</dbReference>
<keyword evidence="3" id="KW-1185">Reference proteome</keyword>
<evidence type="ECO:0000313" key="3">
    <source>
        <dbReference type="Proteomes" id="UP000186040"/>
    </source>
</evidence>
<dbReference type="PROSITE" id="PS51819">
    <property type="entry name" value="VOC"/>
    <property type="match status" value="1"/>
</dbReference>
<dbReference type="InterPro" id="IPR037523">
    <property type="entry name" value="VOC_core"/>
</dbReference>
<evidence type="ECO:0000313" key="2">
    <source>
        <dbReference type="EMBL" id="OLR91502.1"/>
    </source>
</evidence>
<dbReference type="Pfam" id="PF00903">
    <property type="entry name" value="Glyoxalase"/>
    <property type="match status" value="1"/>
</dbReference>
<dbReference type="InterPro" id="IPR004360">
    <property type="entry name" value="Glyas_Fos-R_dOase_dom"/>
</dbReference>
<sequence length="134" mass="14335">MSFSRSAVVFLVPDPAAARDFFVDHLGCRVQVDLGWYVDLGHPDHPALTVDFVAEGHPSMPPGLGAAAGSVLALVVDDAQAEERRLLAAGVELLAGCRDEPWGQRHFFARTPGPVLEVVQQIDPDPAWLSANGL</sequence>
<dbReference type="SUPFAM" id="SSF54593">
    <property type="entry name" value="Glyoxalase/Bleomycin resistance protein/Dihydroxybiphenyl dioxygenase"/>
    <property type="match status" value="1"/>
</dbReference>
<dbReference type="Gene3D" id="3.30.720.120">
    <property type="match status" value="1"/>
</dbReference>
<reference evidence="2 3" key="1">
    <citation type="submission" date="2016-10" db="EMBL/GenBank/DDBJ databases">
        <title>The Draft Genome Sequence of Actinokineospora bangkokensis 44EHWT reveals the biosynthetic pathway of antifungal compounds Thailandins with unusual extender unit butylmalonyl-CoA.</title>
        <authorList>
            <person name="Greule A."/>
            <person name="Intra B."/>
            <person name="Flemming S."/>
            <person name="Rommel M.G."/>
            <person name="Panbangred W."/>
            <person name="Bechthold A."/>
        </authorList>
    </citation>
    <scope>NUCLEOTIDE SEQUENCE [LARGE SCALE GENOMIC DNA]</scope>
    <source>
        <strain evidence="2 3">44EHW</strain>
    </source>
</reference>